<reference evidence="2" key="2">
    <citation type="submission" date="2021-09" db="EMBL/GenBank/DDBJ databases">
        <authorList>
            <person name="Gilroy R."/>
        </authorList>
    </citation>
    <scope>NUCLEOTIDE SEQUENCE</scope>
    <source>
        <strain evidence="2">ChiGjej3B3-7470</strain>
    </source>
</reference>
<proteinExistence type="predicted"/>
<gene>
    <name evidence="2" type="ORF">K8V15_06795</name>
</gene>
<evidence type="ECO:0000313" key="2">
    <source>
        <dbReference type="EMBL" id="HJE51670.1"/>
    </source>
</evidence>
<comment type="caution">
    <text evidence="2">The sequence shown here is derived from an EMBL/GenBank/DDBJ whole genome shotgun (WGS) entry which is preliminary data.</text>
</comment>
<dbReference type="EMBL" id="DYZF01000174">
    <property type="protein sequence ID" value="HJE51670.1"/>
    <property type="molecule type" value="Genomic_DNA"/>
</dbReference>
<accession>A0A921EQS8</accession>
<evidence type="ECO:0000313" key="3">
    <source>
        <dbReference type="Proteomes" id="UP000712713"/>
    </source>
</evidence>
<keyword evidence="1" id="KW-0812">Transmembrane</keyword>
<reference evidence="2" key="1">
    <citation type="journal article" date="2021" name="PeerJ">
        <title>Extensive microbial diversity within the chicken gut microbiome revealed by metagenomics and culture.</title>
        <authorList>
            <person name="Gilroy R."/>
            <person name="Ravi A."/>
            <person name="Getino M."/>
            <person name="Pursley I."/>
            <person name="Horton D.L."/>
            <person name="Alikhan N.F."/>
            <person name="Baker D."/>
            <person name="Gharbi K."/>
            <person name="Hall N."/>
            <person name="Watson M."/>
            <person name="Adriaenssens E.M."/>
            <person name="Foster-Nyarko E."/>
            <person name="Jarju S."/>
            <person name="Secka A."/>
            <person name="Antonio M."/>
            <person name="Oren A."/>
            <person name="Chaudhuri R.R."/>
            <person name="La Ragione R."/>
            <person name="Hildebrand F."/>
            <person name="Pallen M.J."/>
        </authorList>
    </citation>
    <scope>NUCLEOTIDE SEQUENCE</scope>
    <source>
        <strain evidence="2">ChiGjej3B3-7470</strain>
    </source>
</reference>
<evidence type="ECO:0000256" key="1">
    <source>
        <dbReference type="SAM" id="Phobius"/>
    </source>
</evidence>
<keyword evidence="1" id="KW-1133">Transmembrane helix</keyword>
<dbReference type="Proteomes" id="UP000712713">
    <property type="component" value="Unassembled WGS sequence"/>
</dbReference>
<name>A0A921EQS8_9ACTN</name>
<sequence>MVLFISALLWLIGSLYQAVTALIEMRAEQSRDLKGETDAAFAQVRAALEERQESAARFAEEQGFERSLVGINYTDIYALSEALGKSLQEQRTRSVRRLGVTAGGWGLIFFAALLGVLGSWPC</sequence>
<feature type="transmembrane region" description="Helical" evidence="1">
    <location>
        <begin position="98"/>
        <end position="120"/>
    </location>
</feature>
<organism evidence="2 3">
    <name type="scientific">Tessaracoccus flavescens</name>
    <dbReference type="NCBI Taxonomy" id="399497"/>
    <lineage>
        <taxon>Bacteria</taxon>
        <taxon>Bacillati</taxon>
        <taxon>Actinomycetota</taxon>
        <taxon>Actinomycetes</taxon>
        <taxon>Propionibacteriales</taxon>
        <taxon>Propionibacteriaceae</taxon>
        <taxon>Tessaracoccus</taxon>
    </lineage>
</organism>
<dbReference type="AlphaFoldDB" id="A0A921EQS8"/>
<protein>
    <submittedName>
        <fullName evidence="2">Uncharacterized protein</fullName>
    </submittedName>
</protein>
<keyword evidence="1" id="KW-0472">Membrane</keyword>